<feature type="non-terminal residue" evidence="2">
    <location>
        <position position="124"/>
    </location>
</feature>
<feature type="domain" description="Transposable element P transposase-like RNase H" evidence="1">
    <location>
        <begin position="2"/>
        <end position="74"/>
    </location>
</feature>
<reference evidence="2" key="1">
    <citation type="submission" date="2025-08" db="UniProtKB">
        <authorList>
            <consortium name="RefSeq"/>
        </authorList>
    </citation>
    <scope>IDENTIFICATION</scope>
    <source>
        <tissue evidence="2">Whole insect</tissue>
    </source>
</reference>
<evidence type="ECO:0000313" key="2">
    <source>
        <dbReference type="RefSeq" id="XP_028151030.1"/>
    </source>
</evidence>
<dbReference type="InParanoid" id="A0A6P7H4V3"/>
<protein>
    <submittedName>
        <fullName evidence="2">Uncharacterized protein LOC114344400</fullName>
    </submittedName>
</protein>
<proteinExistence type="predicted"/>
<sequence length="124" mass="14610">MEEMDKHIAVLFDEMAIMPSFQCNKHNRCIDGFEYMGDDRDVYIADHVLVFMVRGLRKPWKSPISYNFSAENSAIINTLLEDKEAEYLRQRNGNQYRRNSFEIEGCTIYPLYDPPHLLKGVRNN</sequence>
<accession>A0A6P7H4V3</accession>
<dbReference type="RefSeq" id="XP_028151030.1">
    <property type="nucleotide sequence ID" value="XM_028295229.1"/>
</dbReference>
<name>A0A6P7H4V3_DIAVI</name>
<dbReference type="InterPro" id="IPR048365">
    <property type="entry name" value="TNP-like_RNaseH_N"/>
</dbReference>
<dbReference type="Pfam" id="PF21787">
    <property type="entry name" value="TNP-like_RNaseH_N"/>
    <property type="match status" value="1"/>
</dbReference>
<evidence type="ECO:0000259" key="1">
    <source>
        <dbReference type="Pfam" id="PF21787"/>
    </source>
</evidence>
<gene>
    <name evidence="2" type="primary">LOC114344400</name>
</gene>
<dbReference type="AlphaFoldDB" id="A0A6P7H4V3"/>
<organism evidence="2">
    <name type="scientific">Diabrotica virgifera virgifera</name>
    <name type="common">western corn rootworm</name>
    <dbReference type="NCBI Taxonomy" id="50390"/>
    <lineage>
        <taxon>Eukaryota</taxon>
        <taxon>Metazoa</taxon>
        <taxon>Ecdysozoa</taxon>
        <taxon>Arthropoda</taxon>
        <taxon>Hexapoda</taxon>
        <taxon>Insecta</taxon>
        <taxon>Pterygota</taxon>
        <taxon>Neoptera</taxon>
        <taxon>Endopterygota</taxon>
        <taxon>Coleoptera</taxon>
        <taxon>Polyphaga</taxon>
        <taxon>Cucujiformia</taxon>
        <taxon>Chrysomeloidea</taxon>
        <taxon>Chrysomelidae</taxon>
        <taxon>Galerucinae</taxon>
        <taxon>Diabroticina</taxon>
        <taxon>Diabroticites</taxon>
        <taxon>Diabrotica</taxon>
    </lineage>
</organism>